<evidence type="ECO:0000259" key="2">
    <source>
        <dbReference type="SMART" id="SM00014"/>
    </source>
</evidence>
<dbReference type="InterPro" id="IPR000326">
    <property type="entry name" value="PAP2/HPO"/>
</dbReference>
<keyword evidence="1" id="KW-0812">Transmembrane</keyword>
<feature type="transmembrane region" description="Helical" evidence="1">
    <location>
        <begin position="21"/>
        <end position="43"/>
    </location>
</feature>
<gene>
    <name evidence="3" type="ORF">GYM71_07030</name>
</gene>
<accession>A0ABX8WDG0</accession>
<keyword evidence="4" id="KW-1185">Reference proteome</keyword>
<dbReference type="Gene3D" id="1.20.144.10">
    <property type="entry name" value="Phosphatidic acid phosphatase type 2/haloperoxidase"/>
    <property type="match status" value="2"/>
</dbReference>
<dbReference type="PANTHER" id="PTHR14969">
    <property type="entry name" value="SPHINGOSINE-1-PHOSPHATE PHOSPHOHYDROLASE"/>
    <property type="match status" value="1"/>
</dbReference>
<dbReference type="CDD" id="cd03392">
    <property type="entry name" value="PAP2_like_2"/>
    <property type="match status" value="1"/>
</dbReference>
<keyword evidence="1" id="KW-0472">Membrane</keyword>
<dbReference type="SUPFAM" id="SSF48317">
    <property type="entry name" value="Acid phosphatase/Vanadium-dependent haloperoxidase"/>
    <property type="match status" value="1"/>
</dbReference>
<proteinExistence type="predicted"/>
<dbReference type="SMART" id="SM00014">
    <property type="entry name" value="acidPPc"/>
    <property type="match status" value="1"/>
</dbReference>
<dbReference type="Proteomes" id="UP000826550">
    <property type="component" value="Chromosome"/>
</dbReference>
<organism evidence="3 4">
    <name type="scientific">Lactobacillus panisapium</name>
    <dbReference type="NCBI Taxonomy" id="2012495"/>
    <lineage>
        <taxon>Bacteria</taxon>
        <taxon>Bacillati</taxon>
        <taxon>Bacillota</taxon>
        <taxon>Bacilli</taxon>
        <taxon>Lactobacillales</taxon>
        <taxon>Lactobacillaceae</taxon>
        <taxon>Lactobacillus</taxon>
    </lineage>
</organism>
<evidence type="ECO:0000256" key="1">
    <source>
        <dbReference type="SAM" id="Phobius"/>
    </source>
</evidence>
<evidence type="ECO:0000313" key="3">
    <source>
        <dbReference type="EMBL" id="QYN53191.1"/>
    </source>
</evidence>
<feature type="transmembrane region" description="Helical" evidence="1">
    <location>
        <begin position="169"/>
        <end position="188"/>
    </location>
</feature>
<evidence type="ECO:0000313" key="4">
    <source>
        <dbReference type="Proteomes" id="UP000826550"/>
    </source>
</evidence>
<feature type="transmembrane region" description="Helical" evidence="1">
    <location>
        <begin position="63"/>
        <end position="90"/>
    </location>
</feature>
<dbReference type="RefSeq" id="WP_220219957.1">
    <property type="nucleotide sequence ID" value="NZ_CP048268.1"/>
</dbReference>
<protein>
    <submittedName>
        <fullName evidence="3">Phosphatase PAP2 family protein</fullName>
    </submittedName>
</protein>
<dbReference type="PANTHER" id="PTHR14969:SF13">
    <property type="entry name" value="AT30094P"/>
    <property type="match status" value="1"/>
</dbReference>
<keyword evidence="1" id="KW-1133">Transmembrane helix</keyword>
<dbReference type="EMBL" id="CP048268">
    <property type="protein sequence ID" value="QYN53191.1"/>
    <property type="molecule type" value="Genomic_DNA"/>
</dbReference>
<sequence>MLKKTRGERYLNTTDHSKKDTIIPATIFLLIYAAWAILVSSGNQFIHQFDKSLIGLICNNNPAIIKFATTFTNLGNTSVIMVATIILVIVLGVFRKYAFAVFTAGTMIAANGYNWIIKHAIGRQRPMVHHLVEAHGYSFPSGHSVGSATLFGILIILTILLVKKKGLKIILCIIWLCFPILIGYTRIFDHVHYPSDVVGGFLEGISFLLIGYSFLYHYYLDK</sequence>
<feature type="transmembrane region" description="Helical" evidence="1">
    <location>
        <begin position="200"/>
        <end position="220"/>
    </location>
</feature>
<feature type="transmembrane region" description="Helical" evidence="1">
    <location>
        <begin position="137"/>
        <end position="162"/>
    </location>
</feature>
<name>A0ABX8WDG0_9LACO</name>
<reference evidence="3 4" key="1">
    <citation type="submission" date="2020-01" db="EMBL/GenBank/DDBJ databases">
        <title>Vast differences in strain-level diversity in the gut microbiota of two closely related honey bee species.</title>
        <authorList>
            <person name="Ellegaard K.M."/>
            <person name="Suenami S."/>
            <person name="Miyazaki R."/>
            <person name="Engel P."/>
        </authorList>
    </citation>
    <scope>NUCLEOTIDE SEQUENCE [LARGE SCALE GENOMIC DNA]</scope>
    <source>
        <strain evidence="3 4">ESL0416</strain>
    </source>
</reference>
<dbReference type="InterPro" id="IPR036938">
    <property type="entry name" value="PAP2/HPO_sf"/>
</dbReference>
<dbReference type="Pfam" id="PF01569">
    <property type="entry name" value="PAP2"/>
    <property type="match status" value="1"/>
</dbReference>
<feature type="domain" description="Phosphatidic acid phosphatase type 2/haloperoxidase" evidence="2">
    <location>
        <begin position="100"/>
        <end position="212"/>
    </location>
</feature>
<feature type="transmembrane region" description="Helical" evidence="1">
    <location>
        <begin position="97"/>
        <end position="117"/>
    </location>
</feature>